<dbReference type="Pfam" id="PF00271">
    <property type="entry name" value="Helicase_C"/>
    <property type="match status" value="1"/>
</dbReference>
<dbReference type="InterPro" id="IPR014001">
    <property type="entry name" value="Helicase_ATP-bd"/>
</dbReference>
<dbReference type="PROSITE" id="PS51194">
    <property type="entry name" value="HELICASE_CTER"/>
    <property type="match status" value="1"/>
</dbReference>
<accession>A0A1X1KGC3</accession>
<name>A0A1X1KGC3_STRMT</name>
<evidence type="ECO:0000256" key="3">
    <source>
        <dbReference type="ARBA" id="ARBA00022806"/>
    </source>
</evidence>
<dbReference type="Pfam" id="PF00270">
    <property type="entry name" value="DEAD"/>
    <property type="match status" value="1"/>
</dbReference>
<dbReference type="GO" id="GO:0003676">
    <property type="term" value="F:nucleic acid binding"/>
    <property type="evidence" value="ECO:0007669"/>
    <property type="project" value="InterPro"/>
</dbReference>
<feature type="domain" description="Helicase ATP-binding" evidence="5">
    <location>
        <begin position="145"/>
        <end position="310"/>
    </location>
</feature>
<evidence type="ECO:0000256" key="1">
    <source>
        <dbReference type="ARBA" id="ARBA00022741"/>
    </source>
</evidence>
<keyword evidence="3 7" id="KW-0347">Helicase</keyword>
<dbReference type="EMBL" id="NCVI01000020">
    <property type="protein sequence ID" value="ORO98398.1"/>
    <property type="molecule type" value="Genomic_DNA"/>
</dbReference>
<dbReference type="PROSITE" id="PS51192">
    <property type="entry name" value="HELICASE_ATP_BIND_1"/>
    <property type="match status" value="1"/>
</dbReference>
<protein>
    <submittedName>
        <fullName evidence="7">Helicase</fullName>
    </submittedName>
</protein>
<keyword evidence="1" id="KW-0547">Nucleotide-binding</keyword>
<dbReference type="SMART" id="SM00490">
    <property type="entry name" value="HELICc"/>
    <property type="match status" value="1"/>
</dbReference>
<evidence type="ECO:0000259" key="6">
    <source>
        <dbReference type="PROSITE" id="PS51194"/>
    </source>
</evidence>
<gene>
    <name evidence="7" type="ORF">B7697_06670</name>
</gene>
<dbReference type="SUPFAM" id="SSF52540">
    <property type="entry name" value="P-loop containing nucleoside triphosphate hydrolases"/>
    <property type="match status" value="2"/>
</dbReference>
<dbReference type="SMART" id="SM00487">
    <property type="entry name" value="DEXDc"/>
    <property type="match status" value="1"/>
</dbReference>
<dbReference type="PANTHER" id="PTHR47961">
    <property type="entry name" value="DNA POLYMERASE THETA, PUTATIVE (AFU_ORTHOLOGUE AFUA_1G05260)-RELATED"/>
    <property type="match status" value="1"/>
</dbReference>
<evidence type="ECO:0000313" key="7">
    <source>
        <dbReference type="EMBL" id="ORO98398.1"/>
    </source>
</evidence>
<dbReference type="AlphaFoldDB" id="A0A1X1KGC3"/>
<dbReference type="InterPro" id="IPR011545">
    <property type="entry name" value="DEAD/DEAH_box_helicase_dom"/>
</dbReference>
<feature type="domain" description="Helicase C-terminal" evidence="6">
    <location>
        <begin position="356"/>
        <end position="551"/>
    </location>
</feature>
<dbReference type="Proteomes" id="UP000193102">
    <property type="component" value="Unassembled WGS sequence"/>
</dbReference>
<dbReference type="RefSeq" id="WP_049532776.1">
    <property type="nucleotide sequence ID" value="NZ_JASHAA010000002.1"/>
</dbReference>
<comment type="caution">
    <text evidence="7">The sequence shown here is derived from an EMBL/GenBank/DDBJ whole genome shotgun (WGS) entry which is preliminary data.</text>
</comment>
<proteinExistence type="predicted"/>
<evidence type="ECO:0000259" key="5">
    <source>
        <dbReference type="PROSITE" id="PS51192"/>
    </source>
</evidence>
<organism evidence="7 8">
    <name type="scientific">Streptococcus mitis</name>
    <dbReference type="NCBI Taxonomy" id="28037"/>
    <lineage>
        <taxon>Bacteria</taxon>
        <taxon>Bacillati</taxon>
        <taxon>Bacillota</taxon>
        <taxon>Bacilli</taxon>
        <taxon>Lactobacillales</taxon>
        <taxon>Streptococcaceae</taxon>
        <taxon>Streptococcus</taxon>
        <taxon>Streptococcus mitis group</taxon>
    </lineage>
</organism>
<dbReference type="Gene3D" id="3.40.50.300">
    <property type="entry name" value="P-loop containing nucleotide triphosphate hydrolases"/>
    <property type="match status" value="2"/>
</dbReference>
<sequence>MNFIEELTEEALCDEYLIYLITKIEKSYGEFLFNSICSSSIDEKEFYDLMRFTDILSRSNNSKAKNLVLKIIALCNELPNIKENPDFKTFASSALIKMGNFPSLNIVNPEGEMNDEIIVDKVIKEVFQESPKEGYIFTDAQYKLFENLKDSNHYSFSGSTSFGKSFVIESFIKYIIDTKNSSENMAIVVPTRALIHQVTLKLKNELGNDSYEIISYPQIPLLYKKKDKRYIFVFTPERLISYFAEVSNPSIGYLFVDEAQKLLNDDTRAPLLYHSIAQAKRKSVNIYFASPNILNVEDFLKLFGSSQEESMAIGEKSVTQNKFFIDSFNKKSIMLLEDQTEYALEGLNYFKTEDANIREILIKLGGSHQNIVYCNTVNYTLKFSVNFAQSLPDLNNGKLEKLIKIVSTSIHKEYYLIDCLRKGVAYHFGNLPQTIREGIEELFKEGVIKYLFCTSTLLEGVNLPAKNIFIFSEKIGQRKMDDIDFWNLSGRAGRLTIDLSGNIFCCHVVDKKGYWKDSDFAILKKRTIERKTPILLKNSNRNLYKNINNVLNNAPLTNKNLTDSEKKILEMYSNILLYQDIVESSSILKDKFLEKIGDNGRKTLKKKRSELEVPEKIIEQSININLDSQNKILTSSATAFPNSFDYDACFEILKILCQKYDWLYLESGGNRPLLKKESQLKYLAALMSNWISGISLNQIINYMTNYYHNKGNPREIEIEKNLYITFDKFNREHINALINQIIGDINTKIQFKIKNYITNYTLLLIEKGIEIDSEWSNYLEYGTTDRQVVELQNLGFSRATSLLLKEEFIDQFVYNEIGEIVEIKEEELKNALDSERFSEELHEISKILRWEK</sequence>
<evidence type="ECO:0000256" key="2">
    <source>
        <dbReference type="ARBA" id="ARBA00022801"/>
    </source>
</evidence>
<evidence type="ECO:0000256" key="4">
    <source>
        <dbReference type="ARBA" id="ARBA00022840"/>
    </source>
</evidence>
<keyword evidence="2" id="KW-0378">Hydrolase</keyword>
<dbReference type="InterPro" id="IPR001650">
    <property type="entry name" value="Helicase_C-like"/>
</dbReference>
<dbReference type="GO" id="GO:0016787">
    <property type="term" value="F:hydrolase activity"/>
    <property type="evidence" value="ECO:0007669"/>
    <property type="project" value="UniProtKB-KW"/>
</dbReference>
<evidence type="ECO:0000313" key="8">
    <source>
        <dbReference type="Proteomes" id="UP000193102"/>
    </source>
</evidence>
<dbReference type="GO" id="GO:0004386">
    <property type="term" value="F:helicase activity"/>
    <property type="evidence" value="ECO:0007669"/>
    <property type="project" value="UniProtKB-KW"/>
</dbReference>
<dbReference type="InterPro" id="IPR027417">
    <property type="entry name" value="P-loop_NTPase"/>
</dbReference>
<reference evidence="7 8" key="1">
    <citation type="journal article" date="2016" name="Eur. J. Clin. Microbiol. Infect. Dis.">
        <title>Whole genome sequencing as a tool for phylogenetic analysis of clinical strains of Mitis group streptococci.</title>
        <authorList>
            <person name="Rasmussen L.H."/>
            <person name="Dargis R."/>
            <person name="Hojholt K."/>
            <person name="Christensen J.J."/>
            <person name="Skovgaard O."/>
            <person name="Justesen U.S."/>
            <person name="Rosenvinge F.S."/>
            <person name="Moser C."/>
            <person name="Lukjancenko O."/>
            <person name="Rasmussen S."/>
            <person name="Nielsen X.C."/>
        </authorList>
    </citation>
    <scope>NUCLEOTIDE SEQUENCE [LARGE SCALE GENOMIC DNA]</scope>
    <source>
        <strain evidence="7 8">RH_17024_08</strain>
    </source>
</reference>
<dbReference type="InterPro" id="IPR050474">
    <property type="entry name" value="Hel308_SKI2-like"/>
</dbReference>
<dbReference type="PANTHER" id="PTHR47961:SF6">
    <property type="entry name" value="DNA-DIRECTED DNA POLYMERASE"/>
    <property type="match status" value="1"/>
</dbReference>
<keyword evidence="4" id="KW-0067">ATP-binding</keyword>
<dbReference type="GO" id="GO:0005524">
    <property type="term" value="F:ATP binding"/>
    <property type="evidence" value="ECO:0007669"/>
    <property type="project" value="UniProtKB-KW"/>
</dbReference>